<dbReference type="GO" id="GO:0016567">
    <property type="term" value="P:protein ubiquitination"/>
    <property type="evidence" value="ECO:0007669"/>
    <property type="project" value="InterPro"/>
</dbReference>
<proteinExistence type="predicted"/>
<dbReference type="GO" id="GO:0004842">
    <property type="term" value="F:ubiquitin-protein transferase activity"/>
    <property type="evidence" value="ECO:0007669"/>
    <property type="project" value="InterPro"/>
</dbReference>
<evidence type="ECO:0000256" key="1">
    <source>
        <dbReference type="SAM" id="MobiDB-lite"/>
    </source>
</evidence>
<organism evidence="2 3">
    <name type="scientific">Aureobasidium pullulans</name>
    <name type="common">Black yeast</name>
    <name type="synonym">Pullularia pullulans</name>
    <dbReference type="NCBI Taxonomy" id="5580"/>
    <lineage>
        <taxon>Eukaryota</taxon>
        <taxon>Fungi</taxon>
        <taxon>Dikarya</taxon>
        <taxon>Ascomycota</taxon>
        <taxon>Pezizomycotina</taxon>
        <taxon>Dothideomycetes</taxon>
        <taxon>Dothideomycetidae</taxon>
        <taxon>Dothideales</taxon>
        <taxon>Saccotheciaceae</taxon>
        <taxon>Aureobasidium</taxon>
    </lineage>
</organism>
<comment type="caution">
    <text evidence="2">The sequence shown here is derived from an EMBL/GenBank/DDBJ whole genome shotgun (WGS) entry which is preliminary data.</text>
</comment>
<evidence type="ECO:0008006" key="4">
    <source>
        <dbReference type="Google" id="ProtNLM"/>
    </source>
</evidence>
<dbReference type="PANTHER" id="PTHR11685">
    <property type="entry name" value="RBR FAMILY RING FINGER AND IBR DOMAIN-CONTAINING"/>
    <property type="match status" value="1"/>
</dbReference>
<dbReference type="InterPro" id="IPR031127">
    <property type="entry name" value="E3_UB_ligase_RBR"/>
</dbReference>
<feature type="compositionally biased region" description="Acidic residues" evidence="1">
    <location>
        <begin position="327"/>
        <end position="357"/>
    </location>
</feature>
<feature type="region of interest" description="Disordered" evidence="1">
    <location>
        <begin position="277"/>
        <end position="357"/>
    </location>
</feature>
<gene>
    <name evidence="2" type="ORF">D6D21_07507</name>
</gene>
<dbReference type="EMBL" id="QZAM01000174">
    <property type="protein sequence ID" value="THW39022.1"/>
    <property type="molecule type" value="Genomic_DNA"/>
</dbReference>
<dbReference type="Proteomes" id="UP000309076">
    <property type="component" value="Unassembled WGS sequence"/>
</dbReference>
<name>A0AB74IR37_AURPU</name>
<accession>A0AB74IR37</accession>
<feature type="compositionally biased region" description="Acidic residues" evidence="1">
    <location>
        <begin position="304"/>
        <end position="320"/>
    </location>
</feature>
<feature type="compositionally biased region" description="Acidic residues" evidence="1">
    <location>
        <begin position="277"/>
        <end position="292"/>
    </location>
</feature>
<reference evidence="2 3" key="1">
    <citation type="submission" date="2018-10" db="EMBL/GenBank/DDBJ databases">
        <title>Fifty Aureobasidium pullulans genomes reveal a recombining polyextremotolerant generalist.</title>
        <authorList>
            <person name="Gostincar C."/>
            <person name="Turk M."/>
            <person name="Zajc J."/>
            <person name="Gunde-Cimerman N."/>
        </authorList>
    </citation>
    <scope>NUCLEOTIDE SEQUENCE [LARGE SCALE GENOMIC DNA]</scope>
    <source>
        <strain evidence="2 3">EXF-10796</strain>
    </source>
</reference>
<protein>
    <recommendedName>
        <fullName evidence="4">RING-type domain-containing protein</fullName>
    </recommendedName>
</protein>
<dbReference type="AlphaFoldDB" id="A0AB74IR37"/>
<sequence>MNPITDTRIRDCDICLTSHPSMELLQWNCGSCFWCFDCISSGITSAPLKSDWPQIWCGHSIPLPIPLLVILLRSRHHIDEAVYQEWDGKLREWEMIICPYCFRMTYPEFVEGKVVVCKGCGLRICVECEKSAHPGLCILTSKEEQPQEVLKTLEQKAAAMCPSCKLVAVRTQETCQHITCPNPCVAVLKEDCDSFLSIIKQALEDDAITHARFAEIKESVEKFLEPLKMARGVEVFEEESEKQKEEEVVYRKNWRKRGPSPDPPFATIEKTKTVAVAEEEEEDAEKDSDDLDLEKSLTAALSEGQDEDDHIHDDEEEDIEILVGGDEYGEGDEDEDEDEEYGNDWDDDQIEEDWPNY</sequence>
<evidence type="ECO:0000313" key="3">
    <source>
        <dbReference type="Proteomes" id="UP000309076"/>
    </source>
</evidence>
<evidence type="ECO:0000313" key="2">
    <source>
        <dbReference type="EMBL" id="THW39022.1"/>
    </source>
</evidence>